<accession>A0A0E0DPN3</accession>
<evidence type="ECO:0000313" key="13">
    <source>
        <dbReference type="EnsemblPlants" id="OMERI05G09600.1"/>
    </source>
</evidence>
<feature type="domain" description="Disease resistance R13L4/SHOC-2-like LRR" evidence="11">
    <location>
        <begin position="1080"/>
        <end position="1183"/>
    </location>
</feature>
<reference evidence="13" key="2">
    <citation type="submission" date="2018-05" db="EMBL/GenBank/DDBJ databases">
        <title>OmerRS3 (Oryza meridionalis Reference Sequence Version 3).</title>
        <authorList>
            <person name="Zhang J."/>
            <person name="Kudrna D."/>
            <person name="Lee S."/>
            <person name="Talag J."/>
            <person name="Welchert J."/>
            <person name="Wing R.A."/>
        </authorList>
    </citation>
    <scope>NUCLEOTIDE SEQUENCE [LARGE SCALE GENOMIC DNA]</scope>
    <source>
        <strain evidence="13">cv. OR44</strain>
    </source>
</reference>
<organism evidence="13">
    <name type="scientific">Oryza meridionalis</name>
    <dbReference type="NCBI Taxonomy" id="40149"/>
    <lineage>
        <taxon>Eukaryota</taxon>
        <taxon>Viridiplantae</taxon>
        <taxon>Streptophyta</taxon>
        <taxon>Embryophyta</taxon>
        <taxon>Tracheophyta</taxon>
        <taxon>Spermatophyta</taxon>
        <taxon>Magnoliopsida</taxon>
        <taxon>Liliopsida</taxon>
        <taxon>Poales</taxon>
        <taxon>Poaceae</taxon>
        <taxon>BOP clade</taxon>
        <taxon>Oryzoideae</taxon>
        <taxon>Oryzeae</taxon>
        <taxon>Oryzinae</taxon>
        <taxon>Oryza</taxon>
    </lineage>
</organism>
<dbReference type="SUPFAM" id="SSF52540">
    <property type="entry name" value="P-loop containing nucleoside triphosphate hydrolases"/>
    <property type="match status" value="1"/>
</dbReference>
<reference evidence="13" key="1">
    <citation type="submission" date="2015-04" db="UniProtKB">
        <authorList>
            <consortium name="EnsemblPlants"/>
        </authorList>
    </citation>
    <scope>IDENTIFICATION</scope>
</reference>
<dbReference type="PRINTS" id="PR00364">
    <property type="entry name" value="DISEASERSIST"/>
</dbReference>
<dbReference type="PANTHER" id="PTHR36766:SF34">
    <property type="entry name" value="NB-ARC DOMAIN-CONTAINING PROTEIN"/>
    <property type="match status" value="1"/>
</dbReference>
<keyword evidence="4" id="KW-0547">Nucleotide-binding</keyword>
<dbReference type="GO" id="GO:0009626">
    <property type="term" value="P:plant-type hypersensitive response"/>
    <property type="evidence" value="ECO:0007669"/>
    <property type="project" value="UniProtKB-ARBA"/>
</dbReference>
<dbReference type="SUPFAM" id="SSF52058">
    <property type="entry name" value="L domain-like"/>
    <property type="match status" value="2"/>
</dbReference>
<evidence type="ECO:0000256" key="7">
    <source>
        <dbReference type="ARBA" id="ARBA00023054"/>
    </source>
</evidence>
<dbReference type="Gene3D" id="1.10.8.430">
    <property type="entry name" value="Helical domain of apoptotic protease-activating factors"/>
    <property type="match status" value="1"/>
</dbReference>
<dbReference type="Gene3D" id="1.10.10.10">
    <property type="entry name" value="Winged helix-like DNA-binding domain superfamily/Winged helix DNA-binding domain"/>
    <property type="match status" value="1"/>
</dbReference>
<proteinExistence type="inferred from homology"/>
<dbReference type="Gene3D" id="3.80.10.10">
    <property type="entry name" value="Ribonuclease Inhibitor"/>
    <property type="match status" value="3"/>
</dbReference>
<evidence type="ECO:0000256" key="4">
    <source>
        <dbReference type="ARBA" id="ARBA00022741"/>
    </source>
</evidence>
<dbReference type="PANTHER" id="PTHR36766">
    <property type="entry name" value="PLANT BROAD-SPECTRUM MILDEW RESISTANCE PROTEIN RPW8"/>
    <property type="match status" value="1"/>
</dbReference>
<feature type="domain" description="R13L1/DRL21-like LRR repeat region" evidence="12">
    <location>
        <begin position="772"/>
        <end position="918"/>
    </location>
</feature>
<dbReference type="Pfam" id="PF23598">
    <property type="entry name" value="LRR_14"/>
    <property type="match status" value="2"/>
</dbReference>
<evidence type="ECO:0000256" key="2">
    <source>
        <dbReference type="ARBA" id="ARBA00022614"/>
    </source>
</evidence>
<keyword evidence="7" id="KW-0175">Coiled coil</keyword>
<dbReference type="InterPro" id="IPR042197">
    <property type="entry name" value="Apaf_helical"/>
</dbReference>
<feature type="domain" description="Disease resistance R13L4/SHOC-2-like LRR" evidence="11">
    <location>
        <begin position="566"/>
        <end position="667"/>
    </location>
</feature>
<evidence type="ECO:0008006" key="15">
    <source>
        <dbReference type="Google" id="ProtNLM"/>
    </source>
</evidence>
<evidence type="ECO:0000256" key="5">
    <source>
        <dbReference type="ARBA" id="ARBA00022821"/>
    </source>
</evidence>
<dbReference type="Gramene" id="OMERI05G09600.1">
    <property type="protein sequence ID" value="OMERI05G09600.1"/>
    <property type="gene ID" value="OMERI05G09600"/>
</dbReference>
<dbReference type="InterPro" id="IPR002182">
    <property type="entry name" value="NB-ARC"/>
</dbReference>
<feature type="domain" description="NB-ARC" evidence="8">
    <location>
        <begin position="158"/>
        <end position="317"/>
    </location>
</feature>
<evidence type="ECO:0000259" key="11">
    <source>
        <dbReference type="Pfam" id="PF23598"/>
    </source>
</evidence>
<protein>
    <recommendedName>
        <fullName evidence="15">NB-ARC domain-containing protein</fullName>
    </recommendedName>
</protein>
<comment type="similarity">
    <text evidence="1">Belongs to the disease resistance NB-LRR family.</text>
</comment>
<dbReference type="GO" id="GO:0042742">
    <property type="term" value="P:defense response to bacterium"/>
    <property type="evidence" value="ECO:0007669"/>
    <property type="project" value="UniProtKB-ARBA"/>
</dbReference>
<dbReference type="GO" id="GO:0043531">
    <property type="term" value="F:ADP binding"/>
    <property type="evidence" value="ECO:0007669"/>
    <property type="project" value="InterPro"/>
</dbReference>
<evidence type="ECO:0000259" key="9">
    <source>
        <dbReference type="Pfam" id="PF18052"/>
    </source>
</evidence>
<dbReference type="Gene3D" id="1.20.5.4130">
    <property type="match status" value="1"/>
</dbReference>
<dbReference type="Gene3D" id="3.40.50.300">
    <property type="entry name" value="P-loop containing nucleotide triphosphate hydrolases"/>
    <property type="match status" value="1"/>
</dbReference>
<evidence type="ECO:0000259" key="12">
    <source>
        <dbReference type="Pfam" id="PF25019"/>
    </source>
</evidence>
<dbReference type="InterPro" id="IPR055414">
    <property type="entry name" value="LRR_R13L4/SHOC2-like"/>
</dbReference>
<evidence type="ECO:0000256" key="1">
    <source>
        <dbReference type="ARBA" id="ARBA00008894"/>
    </source>
</evidence>
<feature type="domain" description="Disease resistance N-terminal" evidence="9">
    <location>
        <begin position="10"/>
        <end position="103"/>
    </location>
</feature>
<keyword evidence="3" id="KW-0677">Repeat</keyword>
<dbReference type="GO" id="GO:0005524">
    <property type="term" value="F:ATP binding"/>
    <property type="evidence" value="ECO:0007669"/>
    <property type="project" value="UniProtKB-KW"/>
</dbReference>
<dbReference type="FunFam" id="1.10.10.10:FF:000322">
    <property type="entry name" value="Probable disease resistance protein At1g63360"/>
    <property type="match status" value="1"/>
</dbReference>
<dbReference type="InterPro" id="IPR032675">
    <property type="entry name" value="LRR_dom_sf"/>
</dbReference>
<dbReference type="InterPro" id="IPR027417">
    <property type="entry name" value="P-loop_NTPase"/>
</dbReference>
<dbReference type="CDD" id="cd00267">
    <property type="entry name" value="ABC_ATPase"/>
    <property type="match status" value="1"/>
</dbReference>
<keyword evidence="2" id="KW-0433">Leucine-rich repeat</keyword>
<dbReference type="STRING" id="40149.A0A0E0DPN3"/>
<dbReference type="InterPro" id="IPR056789">
    <property type="entry name" value="LRR_R13L1-DRL21"/>
</dbReference>
<evidence type="ECO:0000256" key="3">
    <source>
        <dbReference type="ARBA" id="ARBA00022737"/>
    </source>
</evidence>
<sequence length="1214" mass="137815">MEAAVASALLKVAGDKLVSLIGSEFAAIKRVAKDLSELHGVHGEITNWLSTVPDGSIECDPQFHWVIKLKDIAYDIDDLLHEVQLESEKHKIHRDGDKHAILDRLSEKPKSFMFRHKLVPKIKDIKVKYNEIVRQRRDANTIHSSLQVDQPIPNSNRIIGELSVLSNVEESKIYQGPGGSGKTTLAKHICHVNKIKELFKERIFWVHVSREFDVQKLIGKLYETIVGRKSDYQPQQQMVCEISKQLSGNKFLLVLDDAWHTDGYEWGQFMVHLQDRSIGSRILPTTRDLKVAEAVKSKQIHELVSLSESESWSLFLKCSGWVEDDLGSEFMQVGKEILKKCGGVPLAIRTIVGVLHGKREICTWRAIRGSDLWNVGSINDRVFASLKLSYIHLADKLKQCFTFCSIFPKGYLINKDRLVAQWIAHGFITPMKEEQPEDIASEYFDSLVKAGFFLQDTIKEFGYDILVYKMHDLIHDLAQYCEKNEVVTTRSKNMTTDQTHKCRYLSLTSGSKKIKRGLLDKVRALYMSDGNLSFDKPDKKSCYVRSVVCDSENFTPFPLVLLKFEYLGYLEIHQVDCERLPEAISGCWNLQSLHLIMCNGLMLPESIGKLKKLRALELNTVLSKSLPQSIGDCQNLRSLQLHKCFELRDIPTSIGKIENLKVLHIESCSSLQQLPSEPCREFNNLQIINLAYCRCFHDLPSTFACCALRTLNLNNTKITMLPQWVTLNDTLECLDLGYCNELMELPKGFRQLTRLTKLGLFVVGCGGDDARISELETLDMLSGDIKITNLKYMQDPTDADRASLKRKNNIKRLVLNWYRGETEKELVSNMVMEQDMAVLNALEPPSKIEEISIHYFGGPCLPQWMRKQTDSSCWEGTMLMQTSPCQLLYLTRMTLEGIPNLKHIQGLVDLPLLNYLQLFGLPNLEDMWTTTTGSEIRGDELQAQYCFPVLTTLSIEGCPRLNVVPHFPSSLEELSLKESNEQLLSTGSFSHLVLPLAHKSDPCSSAHSAVPRLKNLFLTKMTVSSCGWKFLQYLDALERLHIFDNDDLTQLPESMRSLTSLQNLYIHKCPTFGMLPEWFGELCSLRYLNITGTPMMDSLHQSIGHLTSLTNLTIECNNLKQLPETFQHLTSLRTLGLVGCGALTALPECIGKLSALHQLIIQQCSSIQCLPESIKHLTNLQGLYIHGCPYLAKRYKQGVGEDWQLVSHIPYLRI</sequence>
<dbReference type="HOGENOM" id="CLU_000837_8_8_1"/>
<evidence type="ECO:0000259" key="8">
    <source>
        <dbReference type="Pfam" id="PF00931"/>
    </source>
</evidence>
<evidence type="ECO:0000313" key="14">
    <source>
        <dbReference type="Proteomes" id="UP000008021"/>
    </source>
</evidence>
<keyword evidence="6" id="KW-0067">ATP-binding</keyword>
<dbReference type="InterPro" id="IPR041118">
    <property type="entry name" value="Rx_N"/>
</dbReference>
<dbReference type="Pfam" id="PF18052">
    <property type="entry name" value="Rx_N"/>
    <property type="match status" value="1"/>
</dbReference>
<keyword evidence="14" id="KW-1185">Reference proteome</keyword>
<dbReference type="InterPro" id="IPR036388">
    <property type="entry name" value="WH-like_DNA-bd_sf"/>
</dbReference>
<dbReference type="Pfam" id="PF25019">
    <property type="entry name" value="LRR_R13L1-DRL21"/>
    <property type="match status" value="1"/>
</dbReference>
<dbReference type="InterPro" id="IPR058922">
    <property type="entry name" value="WHD_DRP"/>
</dbReference>
<dbReference type="Pfam" id="PF23559">
    <property type="entry name" value="WHD_DRP"/>
    <property type="match status" value="1"/>
</dbReference>
<name>A0A0E0DPN3_9ORYZ</name>
<feature type="domain" description="Disease resistance protein winged helix" evidence="10">
    <location>
        <begin position="406"/>
        <end position="478"/>
    </location>
</feature>
<dbReference type="Proteomes" id="UP000008021">
    <property type="component" value="Chromosome 5"/>
</dbReference>
<dbReference type="Pfam" id="PF00931">
    <property type="entry name" value="NB-ARC"/>
    <property type="match status" value="1"/>
</dbReference>
<dbReference type="EnsemblPlants" id="OMERI05G09600.1">
    <property type="protein sequence ID" value="OMERI05G09600.1"/>
    <property type="gene ID" value="OMERI05G09600"/>
</dbReference>
<dbReference type="AlphaFoldDB" id="A0A0E0DPN3"/>
<evidence type="ECO:0000256" key="6">
    <source>
        <dbReference type="ARBA" id="ARBA00022840"/>
    </source>
</evidence>
<dbReference type="eggNOG" id="KOG4658">
    <property type="taxonomic scope" value="Eukaryota"/>
</dbReference>
<evidence type="ECO:0000259" key="10">
    <source>
        <dbReference type="Pfam" id="PF23559"/>
    </source>
</evidence>
<keyword evidence="5" id="KW-0611">Plant defense</keyword>
<dbReference type="GO" id="GO:0002758">
    <property type="term" value="P:innate immune response-activating signaling pathway"/>
    <property type="evidence" value="ECO:0007669"/>
    <property type="project" value="UniProtKB-ARBA"/>
</dbReference>